<evidence type="ECO:0000256" key="2">
    <source>
        <dbReference type="SAM" id="SignalP"/>
    </source>
</evidence>
<proteinExistence type="predicted"/>
<dbReference type="KEGG" id="mher:K3U94_03815"/>
<sequence>MIIRARTLKRWVIGASPACLAALGVIVAPGADASPLPNGLDVSCTADSGVHTTCIIGGCPRVNGDYVVDAVHVLYNGRQEEYGFKCINGQTARWGVQTVAEFTIGVQGCRKKDLEGDWCGPWADYTYKPPAAPAPAAGAAPAPGPAEKPVRCTGDGRILPPGSDCSKTPPPAKPEEKPPTNQVRMQITKQLGNVKVNVTNNAPIAGNCLYKANEVNGAGIPVSRAFDIAANGSTTLNFIAPLPGQTYHVVLSCHGDFKGKSVEFGHQEQDVS</sequence>
<organism evidence="3 4">
    <name type="scientific">Mycolicibacter heraklionensis</name>
    <dbReference type="NCBI Taxonomy" id="512402"/>
    <lineage>
        <taxon>Bacteria</taxon>
        <taxon>Bacillati</taxon>
        <taxon>Actinomycetota</taxon>
        <taxon>Actinomycetes</taxon>
        <taxon>Mycobacteriales</taxon>
        <taxon>Mycobacteriaceae</taxon>
        <taxon>Mycolicibacter</taxon>
    </lineage>
</organism>
<dbReference type="RefSeq" id="WP_220695629.1">
    <property type="nucleotide sequence ID" value="NZ_CP080997.1"/>
</dbReference>
<dbReference type="AlphaFoldDB" id="A0A9X7ZFW0"/>
<gene>
    <name evidence="3" type="ORF">K3U94_03815</name>
</gene>
<feature type="chain" id="PRO_5040884204" description="Secreted protein" evidence="2">
    <location>
        <begin position="34"/>
        <end position="272"/>
    </location>
</feature>
<keyword evidence="2" id="KW-0732">Signal</keyword>
<name>A0A9X7ZFW0_9MYCO</name>
<dbReference type="Proteomes" id="UP000825008">
    <property type="component" value="Chromosome"/>
</dbReference>
<evidence type="ECO:0000256" key="1">
    <source>
        <dbReference type="SAM" id="MobiDB-lite"/>
    </source>
</evidence>
<reference evidence="3" key="1">
    <citation type="submission" date="2021-08" db="EMBL/GenBank/DDBJ databases">
        <title>Whole genome sequencing of non-tuberculosis mycobacteria type-strains.</title>
        <authorList>
            <person name="Igarashi Y."/>
            <person name="Osugi A."/>
            <person name="Mitarai S."/>
        </authorList>
    </citation>
    <scope>NUCLEOTIDE SEQUENCE</scope>
    <source>
        <strain evidence="3">JCM 30995</strain>
    </source>
</reference>
<dbReference type="EMBL" id="CP080997">
    <property type="protein sequence ID" value="QZA08449.1"/>
    <property type="molecule type" value="Genomic_DNA"/>
</dbReference>
<accession>A0A9X7ZFW0</accession>
<evidence type="ECO:0000313" key="3">
    <source>
        <dbReference type="EMBL" id="QZA08449.1"/>
    </source>
</evidence>
<evidence type="ECO:0008006" key="5">
    <source>
        <dbReference type="Google" id="ProtNLM"/>
    </source>
</evidence>
<feature type="signal peptide" evidence="2">
    <location>
        <begin position="1"/>
        <end position="33"/>
    </location>
</feature>
<evidence type="ECO:0000313" key="4">
    <source>
        <dbReference type="Proteomes" id="UP000825008"/>
    </source>
</evidence>
<protein>
    <recommendedName>
        <fullName evidence="5">Secreted protein</fullName>
    </recommendedName>
</protein>
<feature type="region of interest" description="Disordered" evidence="1">
    <location>
        <begin position="133"/>
        <end position="181"/>
    </location>
</feature>